<dbReference type="SUPFAM" id="SSF55166">
    <property type="entry name" value="Hedgehog/DD-peptidase"/>
    <property type="match status" value="1"/>
</dbReference>
<dbReference type="HAMAP" id="MF_01924">
    <property type="entry name" value="A_A_dipeptidase"/>
    <property type="match status" value="1"/>
</dbReference>
<reference evidence="11 12" key="1">
    <citation type="submission" date="2022-06" db="EMBL/GenBank/DDBJ databases">
        <title>A taxonomic note on the genus Prevotella: Description of four novel genera and emended description of the genera Hallella and Xylanibacter.</title>
        <authorList>
            <person name="Hitch T.C.A."/>
        </authorList>
    </citation>
    <scope>NUCLEOTIDE SEQUENCE [LARGE SCALE GENOMIC DNA]</scope>
    <source>
        <strain evidence="11 12">DSM 100619</strain>
    </source>
</reference>
<keyword evidence="4 9" id="KW-0378">Hydrolase</keyword>
<comment type="catalytic activity">
    <reaction evidence="1 9">
        <text>D-alanyl-D-alanine + H2O = 2 D-alanine</text>
        <dbReference type="Rhea" id="RHEA:20661"/>
        <dbReference type="ChEBI" id="CHEBI:15377"/>
        <dbReference type="ChEBI" id="CHEBI:57416"/>
        <dbReference type="ChEBI" id="CHEBI:57822"/>
        <dbReference type="EC" id="3.4.13.22"/>
    </reaction>
</comment>
<dbReference type="EMBL" id="JAMXLY010000006">
    <property type="protein sequence ID" value="MCO6024758.1"/>
    <property type="molecule type" value="Genomic_DNA"/>
</dbReference>
<dbReference type="RefSeq" id="WP_252760122.1">
    <property type="nucleotide sequence ID" value="NZ_JAMXLY010000006.1"/>
</dbReference>
<dbReference type="Proteomes" id="UP001204015">
    <property type="component" value="Unassembled WGS sequence"/>
</dbReference>
<comment type="function">
    <text evidence="9">Catalyzes hydrolysis of the D-alanyl-D-alanine dipeptide.</text>
</comment>
<proteinExistence type="inferred from homology"/>
<protein>
    <recommendedName>
        <fullName evidence="9">D-alanyl-D-alanine dipeptidase</fullName>
        <shortName evidence="9">D-Ala-D-Ala dipeptidase</shortName>
        <ecNumber evidence="9">3.4.13.22</ecNumber>
    </recommendedName>
</protein>
<dbReference type="Gene3D" id="3.30.1380.10">
    <property type="match status" value="1"/>
</dbReference>
<evidence type="ECO:0000313" key="12">
    <source>
        <dbReference type="Proteomes" id="UP001204015"/>
    </source>
</evidence>
<comment type="cofactor">
    <cofactor evidence="9">
        <name>Zn(2+)</name>
        <dbReference type="ChEBI" id="CHEBI:29105"/>
    </cofactor>
    <text evidence="9">Binds 1 zinc ion per subunit.</text>
</comment>
<evidence type="ECO:0000256" key="8">
    <source>
        <dbReference type="ARBA" id="ARBA00023316"/>
    </source>
</evidence>
<feature type="binding site" evidence="9">
    <location>
        <position position="166"/>
    </location>
    <ligand>
        <name>Zn(2+)</name>
        <dbReference type="ChEBI" id="CHEBI:29105"/>
        <note>catalytic</note>
    </ligand>
</feature>
<feature type="site" description="Transition state stabilizer" evidence="9">
    <location>
        <position position="135"/>
    </location>
</feature>
<dbReference type="InterPro" id="IPR009045">
    <property type="entry name" value="Zn_M74/Hedgehog-like"/>
</dbReference>
<feature type="signal peptide" evidence="10">
    <location>
        <begin position="1"/>
        <end position="20"/>
    </location>
</feature>
<dbReference type="PROSITE" id="PS51257">
    <property type="entry name" value="PROKAR_LIPOPROTEIN"/>
    <property type="match status" value="1"/>
</dbReference>
<feature type="binding site" evidence="9">
    <location>
        <position position="240"/>
    </location>
    <ligand>
        <name>Zn(2+)</name>
        <dbReference type="ChEBI" id="CHEBI:29105"/>
        <note>catalytic</note>
    </ligand>
</feature>
<evidence type="ECO:0000313" key="11">
    <source>
        <dbReference type="EMBL" id="MCO6024758.1"/>
    </source>
</evidence>
<dbReference type="EC" id="3.4.13.22" evidence="9"/>
<keyword evidence="5 9" id="KW-0862">Zinc</keyword>
<dbReference type="InterPro" id="IPR000755">
    <property type="entry name" value="A_A_dipeptidase"/>
</dbReference>
<dbReference type="CDD" id="cd14840">
    <property type="entry name" value="D-Ala-D-Ala_dipeptidase_Aad"/>
    <property type="match status" value="1"/>
</dbReference>
<organism evidence="11 12">
    <name type="scientific">Segatella cerevisiae</name>
    <dbReference type="NCBI Taxonomy" id="2053716"/>
    <lineage>
        <taxon>Bacteria</taxon>
        <taxon>Pseudomonadati</taxon>
        <taxon>Bacteroidota</taxon>
        <taxon>Bacteroidia</taxon>
        <taxon>Bacteroidales</taxon>
        <taxon>Prevotellaceae</taxon>
        <taxon>Segatella</taxon>
    </lineage>
</organism>
<evidence type="ECO:0000256" key="2">
    <source>
        <dbReference type="ARBA" id="ARBA00022670"/>
    </source>
</evidence>
<dbReference type="PANTHER" id="PTHR43126">
    <property type="entry name" value="D-ALANYL-D-ALANINE DIPEPTIDASE"/>
    <property type="match status" value="1"/>
</dbReference>
<keyword evidence="12" id="KW-1185">Reference proteome</keyword>
<evidence type="ECO:0000256" key="5">
    <source>
        <dbReference type="ARBA" id="ARBA00022833"/>
    </source>
</evidence>
<evidence type="ECO:0000256" key="1">
    <source>
        <dbReference type="ARBA" id="ARBA00001362"/>
    </source>
</evidence>
<keyword evidence="2 9" id="KW-0645">Protease</keyword>
<keyword evidence="10" id="KW-0732">Signal</keyword>
<keyword evidence="6 9" id="KW-0224">Dipeptidase</keyword>
<accession>A0ABT1BUJ7</accession>
<dbReference type="Pfam" id="PF01427">
    <property type="entry name" value="Peptidase_M15"/>
    <property type="match status" value="1"/>
</dbReference>
<sequence length="257" mass="29131">MKKWGFLLVMAFSLIGCCHAQKKTDQQLTPRVAKEPSVKKSVSTIRLSSSAGHSALSKTAQALARRGYVNVKDEDPTIFVSLMYSRPDNFCGVVLYGDLREAYLHPVAAKAIRRAQRYLKSIRPDLSLIIFDAARPMSIQQKMWDKVKNTSKYYYVSNPAHGGGMHNYGLAVDVSLCNLKGDTISMGTKVDYMGSAAHIDKEASLVSHHRITRQEEANRLLLRKVMRYAGWRALPTEWWHFNWCSRATARKYYKAIP</sequence>
<keyword evidence="8" id="KW-0961">Cell wall biogenesis/degradation</keyword>
<feature type="chain" id="PRO_5046939520" description="D-alanyl-D-alanine dipeptidase" evidence="10">
    <location>
        <begin position="21"/>
        <end position="257"/>
    </location>
</feature>
<name>A0ABT1BUJ7_9BACT</name>
<feature type="binding site" evidence="9">
    <location>
        <position position="173"/>
    </location>
    <ligand>
        <name>Zn(2+)</name>
        <dbReference type="ChEBI" id="CHEBI:29105"/>
        <note>catalytic</note>
    </ligand>
</feature>
<comment type="caution">
    <text evidence="11">The sequence shown here is derived from an EMBL/GenBank/DDBJ whole genome shotgun (WGS) entry which is preliminary data.</text>
</comment>
<evidence type="ECO:0000256" key="7">
    <source>
        <dbReference type="ARBA" id="ARBA00023049"/>
    </source>
</evidence>
<evidence type="ECO:0000256" key="4">
    <source>
        <dbReference type="ARBA" id="ARBA00022801"/>
    </source>
</evidence>
<evidence type="ECO:0000256" key="10">
    <source>
        <dbReference type="SAM" id="SignalP"/>
    </source>
</evidence>
<feature type="active site" description="Proton donor/acceptor" evidence="9">
    <location>
        <position position="237"/>
    </location>
</feature>
<evidence type="ECO:0000256" key="9">
    <source>
        <dbReference type="HAMAP-Rule" id="MF_01924"/>
    </source>
</evidence>
<gene>
    <name evidence="11" type="ORF">NG821_02680</name>
</gene>
<keyword evidence="7 9" id="KW-0482">Metalloprotease</keyword>
<dbReference type="PANTHER" id="PTHR43126:SF2">
    <property type="entry name" value="D-ALANYL-D-ALANINE DIPEPTIDASE"/>
    <property type="match status" value="1"/>
</dbReference>
<comment type="similarity">
    <text evidence="9">Belongs to the peptidase M15D family.</text>
</comment>
<evidence type="ECO:0000256" key="6">
    <source>
        <dbReference type="ARBA" id="ARBA00022997"/>
    </source>
</evidence>
<keyword evidence="3 9" id="KW-0479">Metal-binding</keyword>
<evidence type="ECO:0000256" key="3">
    <source>
        <dbReference type="ARBA" id="ARBA00022723"/>
    </source>
</evidence>